<reference evidence="1 3" key="1">
    <citation type="submission" date="2018-06" db="EMBL/GenBank/DDBJ databases">
        <title>Genomic Encyclopedia of Archaeal and Bacterial Type Strains, Phase II (KMG-II): from individual species to whole genera.</title>
        <authorList>
            <person name="Goeker M."/>
        </authorList>
    </citation>
    <scope>NUCLEOTIDE SEQUENCE [LARGE SCALE GENOMIC DNA]</scope>
    <source>
        <strain evidence="1 3">DSM 22686</strain>
    </source>
</reference>
<reference evidence="2 4" key="2">
    <citation type="submission" date="2019-08" db="EMBL/GenBank/DDBJ databases">
        <title>Genome of Algoriphagus ratkowskyi IC026.</title>
        <authorList>
            <person name="Bowman J.P."/>
        </authorList>
    </citation>
    <scope>NUCLEOTIDE SEQUENCE [LARGE SCALE GENOMIC DNA]</scope>
    <source>
        <strain evidence="2 4">IC026</strain>
    </source>
</reference>
<evidence type="ECO:0000313" key="3">
    <source>
        <dbReference type="Proteomes" id="UP000249115"/>
    </source>
</evidence>
<gene>
    <name evidence="2" type="ORF">ESW18_20840</name>
    <name evidence="1" type="ORF">LV84_04316</name>
</gene>
<evidence type="ECO:0000313" key="4">
    <source>
        <dbReference type="Proteomes" id="UP000321927"/>
    </source>
</evidence>
<organism evidence="1 3">
    <name type="scientific">Algoriphagus ratkowskyi</name>
    <dbReference type="NCBI Taxonomy" id="57028"/>
    <lineage>
        <taxon>Bacteria</taxon>
        <taxon>Pseudomonadati</taxon>
        <taxon>Bacteroidota</taxon>
        <taxon>Cytophagia</taxon>
        <taxon>Cytophagales</taxon>
        <taxon>Cyclobacteriaceae</taxon>
        <taxon>Algoriphagus</taxon>
    </lineage>
</organism>
<dbReference type="PROSITE" id="PS51257">
    <property type="entry name" value="PROKAR_LIPOPROTEIN"/>
    <property type="match status" value="1"/>
</dbReference>
<dbReference type="OrthoDB" id="1363427at2"/>
<dbReference type="Proteomes" id="UP000321927">
    <property type="component" value="Unassembled WGS sequence"/>
</dbReference>
<dbReference type="EMBL" id="QKZU01000041">
    <property type="protein sequence ID" value="PZX48802.1"/>
    <property type="molecule type" value="Genomic_DNA"/>
</dbReference>
<sequence>MKKIIYFLSILTILSCGTQKQGVSKKEEKQIITKVNFPKDNPNIIVLNDKHAFNYIKSGNYFEILNLNNEKLIIGNIYKEDEKWKSNIEFKTVNKSFSNSKIISRNELIFSLAESNVITENFELDSEKLLAYIEKYNGK</sequence>
<keyword evidence="4" id="KW-1185">Reference proteome</keyword>
<comment type="caution">
    <text evidence="1">The sequence shown here is derived from an EMBL/GenBank/DDBJ whole genome shotgun (WGS) entry which is preliminary data.</text>
</comment>
<dbReference type="AlphaFoldDB" id="A0A2W7SDS7"/>
<name>A0A2W7SDS7_9BACT</name>
<evidence type="ECO:0000313" key="2">
    <source>
        <dbReference type="EMBL" id="TXD75344.1"/>
    </source>
</evidence>
<evidence type="ECO:0000313" key="1">
    <source>
        <dbReference type="EMBL" id="PZX48802.1"/>
    </source>
</evidence>
<dbReference type="RefSeq" id="WP_086503460.1">
    <property type="nucleotide sequence ID" value="NZ_MSSV01000051.1"/>
</dbReference>
<dbReference type="EMBL" id="VORV01000031">
    <property type="protein sequence ID" value="TXD75344.1"/>
    <property type="molecule type" value="Genomic_DNA"/>
</dbReference>
<accession>A0A2W7SDS7</accession>
<dbReference type="Proteomes" id="UP000249115">
    <property type="component" value="Unassembled WGS sequence"/>
</dbReference>
<proteinExistence type="predicted"/>
<protein>
    <submittedName>
        <fullName evidence="1">Uncharacterized protein</fullName>
    </submittedName>
</protein>